<evidence type="ECO:0000256" key="6">
    <source>
        <dbReference type="ARBA" id="ARBA00023125"/>
    </source>
</evidence>
<feature type="active site" evidence="9">
    <location>
        <position position="243"/>
    </location>
</feature>
<dbReference type="PROSITE" id="PS51898">
    <property type="entry name" value="TYR_RECOMBINASE"/>
    <property type="match status" value="1"/>
</dbReference>
<dbReference type="GO" id="GO:0006313">
    <property type="term" value="P:DNA transposition"/>
    <property type="evidence" value="ECO:0007669"/>
    <property type="project" value="UniProtKB-UniRule"/>
</dbReference>
<dbReference type="InterPro" id="IPR004107">
    <property type="entry name" value="Integrase_SAM-like_N"/>
</dbReference>
<feature type="active site" evidence="9">
    <location>
        <position position="269"/>
    </location>
</feature>
<feature type="domain" description="Tyr recombinase" evidence="10">
    <location>
        <begin position="111"/>
        <end position="291"/>
    </location>
</feature>
<evidence type="ECO:0000259" key="10">
    <source>
        <dbReference type="PROSITE" id="PS51898"/>
    </source>
</evidence>
<dbReference type="Proteomes" id="UP000220251">
    <property type="component" value="Unassembled WGS sequence"/>
</dbReference>
<feature type="active site" evidence="9">
    <location>
        <position position="246"/>
    </location>
</feature>
<protein>
    <recommendedName>
        <fullName evidence="9">Tyrosine recombinase XerC</fullName>
    </recommendedName>
</protein>
<keyword evidence="5 9" id="KW-0229">DNA integration</keyword>
<dbReference type="InterPro" id="IPR023009">
    <property type="entry name" value="Tyrosine_recombinase_XerC/XerD"/>
</dbReference>
<dbReference type="PANTHER" id="PTHR30349">
    <property type="entry name" value="PHAGE INTEGRASE-RELATED"/>
    <property type="match status" value="1"/>
</dbReference>
<evidence type="ECO:0000256" key="1">
    <source>
        <dbReference type="ARBA" id="ARBA00004496"/>
    </source>
</evidence>
<feature type="active site" description="O-(3'-phospho-DNA)-tyrosine intermediate" evidence="9">
    <location>
        <position position="278"/>
    </location>
</feature>
<evidence type="ECO:0000256" key="8">
    <source>
        <dbReference type="ARBA" id="ARBA00023306"/>
    </source>
</evidence>
<evidence type="ECO:0000256" key="7">
    <source>
        <dbReference type="ARBA" id="ARBA00023172"/>
    </source>
</evidence>
<dbReference type="GO" id="GO:0007059">
    <property type="term" value="P:chromosome segregation"/>
    <property type="evidence" value="ECO:0007669"/>
    <property type="project" value="UniProtKB-UniRule"/>
</dbReference>
<organism evidence="12 13">
    <name type="scientific">Estrella lausannensis</name>
    <dbReference type="NCBI Taxonomy" id="483423"/>
    <lineage>
        <taxon>Bacteria</taxon>
        <taxon>Pseudomonadati</taxon>
        <taxon>Chlamydiota</taxon>
        <taxon>Chlamydiia</taxon>
        <taxon>Parachlamydiales</taxon>
        <taxon>Candidatus Criblamydiaceae</taxon>
        <taxon>Estrella</taxon>
    </lineage>
</organism>
<dbReference type="InterPro" id="IPR010998">
    <property type="entry name" value="Integrase_recombinase_N"/>
</dbReference>
<comment type="similarity">
    <text evidence="9">Belongs to the 'phage' integrase family. XerC subfamily.</text>
</comment>
<dbReference type="InterPro" id="IPR044068">
    <property type="entry name" value="CB"/>
</dbReference>
<dbReference type="SUPFAM" id="SSF56349">
    <property type="entry name" value="DNA breaking-rejoining enzymes"/>
    <property type="match status" value="1"/>
</dbReference>
<dbReference type="InterPro" id="IPR011010">
    <property type="entry name" value="DNA_brk_join_enz"/>
</dbReference>
<evidence type="ECO:0000313" key="13">
    <source>
        <dbReference type="Proteomes" id="UP000220251"/>
    </source>
</evidence>
<dbReference type="GO" id="GO:0009037">
    <property type="term" value="F:tyrosine-based site-specific recombinase activity"/>
    <property type="evidence" value="ECO:0007669"/>
    <property type="project" value="UniProtKB-UniRule"/>
</dbReference>
<dbReference type="Gene3D" id="1.10.150.130">
    <property type="match status" value="1"/>
</dbReference>
<dbReference type="NCBIfam" id="NF001399">
    <property type="entry name" value="PRK00283.1"/>
    <property type="match status" value="1"/>
</dbReference>
<evidence type="ECO:0000256" key="3">
    <source>
        <dbReference type="ARBA" id="ARBA00022618"/>
    </source>
</evidence>
<dbReference type="PROSITE" id="PS51900">
    <property type="entry name" value="CB"/>
    <property type="match status" value="1"/>
</dbReference>
<dbReference type="InterPro" id="IPR002104">
    <property type="entry name" value="Integrase_catalytic"/>
</dbReference>
<feature type="domain" description="Core-binding (CB)" evidence="11">
    <location>
        <begin position="4"/>
        <end position="90"/>
    </location>
</feature>
<dbReference type="GO" id="GO:0003677">
    <property type="term" value="F:DNA binding"/>
    <property type="evidence" value="ECO:0007669"/>
    <property type="project" value="UniProtKB-UniRule"/>
</dbReference>
<gene>
    <name evidence="9" type="primary">xerC</name>
    <name evidence="12" type="ORF">ELAC_1030</name>
</gene>
<name>A0A0H5E556_9BACT</name>
<keyword evidence="13" id="KW-1185">Reference proteome</keyword>
<dbReference type="InterPro" id="IPR013762">
    <property type="entry name" value="Integrase-like_cat_sf"/>
</dbReference>
<dbReference type="PANTHER" id="PTHR30349:SF81">
    <property type="entry name" value="TYROSINE RECOMBINASE XERC"/>
    <property type="match status" value="1"/>
</dbReference>
<keyword evidence="3 9" id="KW-0132">Cell division</keyword>
<dbReference type="AlphaFoldDB" id="A0A0H5E556"/>
<comment type="function">
    <text evidence="9">Site-specific tyrosine recombinase, which acts by catalyzing the cutting and rejoining of the recombining DNA molecules. The XerC-XerD complex is essential to convert dimers of the bacterial chromosome into monomers to permit their segregation at cell division. It also contributes to the segregational stability of plasmids.</text>
</comment>
<dbReference type="OrthoDB" id="9801717at2"/>
<dbReference type="RefSeq" id="WP_098038236.1">
    <property type="nucleotide sequence ID" value="NZ_CWGJ01000012.1"/>
</dbReference>
<proteinExistence type="inferred from homology"/>
<dbReference type="InterPro" id="IPR050090">
    <property type="entry name" value="Tyrosine_recombinase_XerCD"/>
</dbReference>
<evidence type="ECO:0000313" key="12">
    <source>
        <dbReference type="EMBL" id="CRX38375.1"/>
    </source>
</evidence>
<comment type="subunit">
    <text evidence="9">Forms a cyclic heterotetrameric complex composed of two molecules of XerC and two molecules of XerD.</text>
</comment>
<keyword evidence="2 9" id="KW-0963">Cytoplasm</keyword>
<evidence type="ECO:0000259" key="11">
    <source>
        <dbReference type="PROSITE" id="PS51900"/>
    </source>
</evidence>
<evidence type="ECO:0000256" key="9">
    <source>
        <dbReference type="HAMAP-Rule" id="MF_01808"/>
    </source>
</evidence>
<dbReference type="EMBL" id="CWGJ01000012">
    <property type="protein sequence ID" value="CRX38375.1"/>
    <property type="molecule type" value="Genomic_DNA"/>
</dbReference>
<keyword evidence="6 9" id="KW-0238">DNA-binding</keyword>
<accession>A0A0H5E556</accession>
<keyword evidence="7 9" id="KW-0233">DNA recombination</keyword>
<dbReference type="Gene3D" id="1.10.443.10">
    <property type="entry name" value="Intergrase catalytic core"/>
    <property type="match status" value="1"/>
</dbReference>
<evidence type="ECO:0000256" key="4">
    <source>
        <dbReference type="ARBA" id="ARBA00022829"/>
    </source>
</evidence>
<evidence type="ECO:0000256" key="5">
    <source>
        <dbReference type="ARBA" id="ARBA00022908"/>
    </source>
</evidence>
<reference evidence="13" key="1">
    <citation type="submission" date="2015-06" db="EMBL/GenBank/DDBJ databases">
        <authorList>
            <person name="Bertelli C."/>
        </authorList>
    </citation>
    <scope>NUCLEOTIDE SEQUENCE [LARGE SCALE GENOMIC DNA]</scope>
    <source>
        <strain evidence="13">CRIB-30</strain>
    </source>
</reference>
<sequence>MKNRSLRDPFEDFACYLASERNLALSTQEGYGHDVSLFLNHLKDVRGEKLEEASEDSLIDYLAFLKSKDLKESTIFRAFMAIKIFYRFLKQEDYVATNITDLIDSPKLWQLLPAVLTVREVTALLNAPDCSEEEGSRDRAIMELLYGSGLRVSEAIQLDIYDVDDTFVKVKGKGRKERVVPIGRKALLAIDSYLLHYRAQYESATNQALFVTSKGKRVDRFLIWRKIKEYGEEAGIEKNIHPHTLRHSFATHLLDGGADLRVIQEMMGHSSISSTDRYMRVSTHHLSEAFLNFHPRYQPD</sequence>
<dbReference type="GO" id="GO:0051301">
    <property type="term" value="P:cell division"/>
    <property type="evidence" value="ECO:0007669"/>
    <property type="project" value="UniProtKB-KW"/>
</dbReference>
<dbReference type="CDD" id="cd00798">
    <property type="entry name" value="INT_XerDC_C"/>
    <property type="match status" value="1"/>
</dbReference>
<dbReference type="HAMAP" id="MF_01808">
    <property type="entry name" value="Recomb_XerC_XerD"/>
    <property type="match status" value="1"/>
</dbReference>
<feature type="active site" evidence="9">
    <location>
        <position position="173"/>
    </location>
</feature>
<keyword evidence="8 9" id="KW-0131">Cell cycle</keyword>
<feature type="active site" evidence="9">
    <location>
        <position position="151"/>
    </location>
</feature>
<dbReference type="Pfam" id="PF02899">
    <property type="entry name" value="Phage_int_SAM_1"/>
    <property type="match status" value="1"/>
</dbReference>
<evidence type="ECO:0000256" key="2">
    <source>
        <dbReference type="ARBA" id="ARBA00022490"/>
    </source>
</evidence>
<dbReference type="Pfam" id="PF00589">
    <property type="entry name" value="Phage_integrase"/>
    <property type="match status" value="1"/>
</dbReference>
<comment type="subcellular location">
    <subcellularLocation>
        <location evidence="1 9">Cytoplasm</location>
    </subcellularLocation>
</comment>
<keyword evidence="4 9" id="KW-0159">Chromosome partition</keyword>
<dbReference type="GO" id="GO:0005737">
    <property type="term" value="C:cytoplasm"/>
    <property type="evidence" value="ECO:0007669"/>
    <property type="project" value="UniProtKB-SubCell"/>
</dbReference>